<dbReference type="CDD" id="cd18875">
    <property type="entry name" value="NUDIX_Hydrolase"/>
    <property type="match status" value="1"/>
</dbReference>
<evidence type="ECO:0000313" key="7">
    <source>
        <dbReference type="EMBL" id="AUO19466.1"/>
    </source>
</evidence>
<dbReference type="AlphaFoldDB" id="A0A2K9P2K9"/>
<keyword evidence="8" id="KW-1185">Reference proteome</keyword>
<dbReference type="InterPro" id="IPR000086">
    <property type="entry name" value="NUDIX_hydrolase_dom"/>
</dbReference>
<dbReference type="InterPro" id="IPR020084">
    <property type="entry name" value="NUDIX_hydrolase_CS"/>
</dbReference>
<accession>A0A2K9P2K9</accession>
<dbReference type="PANTHER" id="PTHR43758:SF2">
    <property type="entry name" value="OXIDIZED PURINE NUCLEOSIDE TRIPHOSPHATE HYDROLASE"/>
    <property type="match status" value="1"/>
</dbReference>
<dbReference type="Gene3D" id="3.90.79.10">
    <property type="entry name" value="Nucleoside Triphosphate Pyrophosphohydrolase"/>
    <property type="match status" value="1"/>
</dbReference>
<dbReference type="KEGG" id="mpec:B9O19_01305"/>
<dbReference type="PROSITE" id="PS00893">
    <property type="entry name" value="NUDIX_BOX"/>
    <property type="match status" value="1"/>
</dbReference>
<comment type="cofactor">
    <cofactor evidence="1">
        <name>Mg(2+)</name>
        <dbReference type="ChEBI" id="CHEBI:18420"/>
    </cofactor>
</comment>
<dbReference type="OrthoDB" id="9804563at2"/>
<dbReference type="GeneID" id="98062705"/>
<comment type="similarity">
    <text evidence="2">Belongs to the Nudix hydrolase family.</text>
</comment>
<evidence type="ECO:0000256" key="4">
    <source>
        <dbReference type="ARBA" id="ARBA00022801"/>
    </source>
</evidence>
<dbReference type="GO" id="GO:0046872">
    <property type="term" value="F:metal ion binding"/>
    <property type="evidence" value="ECO:0007669"/>
    <property type="project" value="UniProtKB-KW"/>
</dbReference>
<evidence type="ECO:0000313" key="8">
    <source>
        <dbReference type="Proteomes" id="UP000235589"/>
    </source>
</evidence>
<dbReference type="EMBL" id="CP020991">
    <property type="protein sequence ID" value="AUO19466.1"/>
    <property type="molecule type" value="Genomic_DNA"/>
</dbReference>
<dbReference type="Proteomes" id="UP000235589">
    <property type="component" value="Chromosome"/>
</dbReference>
<name>A0A2K9P2K9_9FIRM</name>
<dbReference type="GO" id="GO:0016818">
    <property type="term" value="F:hydrolase activity, acting on acid anhydrides, in phosphorus-containing anhydrides"/>
    <property type="evidence" value="ECO:0007669"/>
    <property type="project" value="TreeGrafter"/>
</dbReference>
<dbReference type="GO" id="GO:0005737">
    <property type="term" value="C:cytoplasm"/>
    <property type="evidence" value="ECO:0007669"/>
    <property type="project" value="TreeGrafter"/>
</dbReference>
<dbReference type="PANTHER" id="PTHR43758">
    <property type="entry name" value="7,8-DIHYDRO-8-OXOGUANINE TRIPHOSPHATASE"/>
    <property type="match status" value="1"/>
</dbReference>
<dbReference type="InterPro" id="IPR015797">
    <property type="entry name" value="NUDIX_hydrolase-like_dom_sf"/>
</dbReference>
<keyword evidence="3" id="KW-0479">Metal-binding</keyword>
<dbReference type="SUPFAM" id="SSF55811">
    <property type="entry name" value="Nudix"/>
    <property type="match status" value="1"/>
</dbReference>
<dbReference type="RefSeq" id="WP_102365671.1">
    <property type="nucleotide sequence ID" value="NZ_CP020991.1"/>
</dbReference>
<proteinExistence type="inferred from homology"/>
<feature type="domain" description="Nudix hydrolase" evidence="6">
    <location>
        <begin position="6"/>
        <end position="129"/>
    </location>
</feature>
<protein>
    <submittedName>
        <fullName evidence="7">NUDIX hydrolase</fullName>
    </submittedName>
</protein>
<sequence>MSRSESVVVTALCMVYDNDKILLQDRIKEDWKGVTFPGGHIEKKESFVKGIEREVFEETGLKIKNIRICGVKQFQTEDDERYIVLLFKTNEFEGELCSSEEGEVFWAERKNLSSYETVDDFYELIKVFDDENINELMFEGCKEDNHWKWIKKLY</sequence>
<evidence type="ECO:0000256" key="5">
    <source>
        <dbReference type="ARBA" id="ARBA00022842"/>
    </source>
</evidence>
<evidence type="ECO:0000259" key="6">
    <source>
        <dbReference type="PROSITE" id="PS51462"/>
    </source>
</evidence>
<evidence type="ECO:0000256" key="2">
    <source>
        <dbReference type="ARBA" id="ARBA00005582"/>
    </source>
</evidence>
<evidence type="ECO:0000256" key="3">
    <source>
        <dbReference type="ARBA" id="ARBA00022723"/>
    </source>
</evidence>
<keyword evidence="4 7" id="KW-0378">Hydrolase</keyword>
<dbReference type="Pfam" id="PF00293">
    <property type="entry name" value="NUDIX"/>
    <property type="match status" value="1"/>
</dbReference>
<gene>
    <name evidence="7" type="ORF">B9O19_01305</name>
</gene>
<keyword evidence="5" id="KW-0460">Magnesium</keyword>
<organism evidence="7 8">
    <name type="scientific">Monoglobus pectinilyticus</name>
    <dbReference type="NCBI Taxonomy" id="1981510"/>
    <lineage>
        <taxon>Bacteria</taxon>
        <taxon>Bacillati</taxon>
        <taxon>Bacillota</taxon>
        <taxon>Clostridia</taxon>
        <taxon>Monoglobales</taxon>
        <taxon>Monoglobaceae</taxon>
        <taxon>Monoglobus</taxon>
    </lineage>
</organism>
<evidence type="ECO:0000256" key="1">
    <source>
        <dbReference type="ARBA" id="ARBA00001946"/>
    </source>
</evidence>
<reference evidence="7 8" key="1">
    <citation type="submission" date="2017-04" db="EMBL/GenBank/DDBJ databases">
        <title>Monoglobus pectinilyticus 14 draft genome.</title>
        <authorList>
            <person name="Kim C."/>
            <person name="Rosendale D.I."/>
            <person name="Kelly W.J."/>
            <person name="Tannock G.W."/>
            <person name="Patchett M.L."/>
            <person name="Jordens J.Z."/>
        </authorList>
    </citation>
    <scope>NUCLEOTIDE SEQUENCE [LARGE SCALE GENOMIC DNA]</scope>
    <source>
        <strain evidence="7 8">14</strain>
    </source>
</reference>
<dbReference type="PROSITE" id="PS51462">
    <property type="entry name" value="NUDIX"/>
    <property type="match status" value="1"/>
</dbReference>